<sequence length="177" mass="19055">MARIGALFFAFFAFLVSFVAAVPAAIENRDLIGDVVNLLGVGFVESINAYITIDSLTTNLISIDFDIKNLLLVELTITRVVSSAGVNGTEYAKFDHTFEKPVVVGPLKTVNSGNVPDVLLTQGAIASLDIIPLKKLDLLSTDVYVRAATIKGKLGIPISLKGLKQKDVPTEYTLQLF</sequence>
<evidence type="ECO:0000313" key="2">
    <source>
        <dbReference type="EMBL" id="KAF4612014.1"/>
    </source>
</evidence>
<dbReference type="AlphaFoldDB" id="A0A8H4VLA2"/>
<evidence type="ECO:0000256" key="1">
    <source>
        <dbReference type="SAM" id="SignalP"/>
    </source>
</evidence>
<evidence type="ECO:0000313" key="3">
    <source>
        <dbReference type="Proteomes" id="UP000521872"/>
    </source>
</evidence>
<dbReference type="EMBL" id="JAACJL010000057">
    <property type="protein sequence ID" value="KAF4612014.1"/>
    <property type="molecule type" value="Genomic_DNA"/>
</dbReference>
<reference evidence="2 3" key="1">
    <citation type="submission" date="2019-12" db="EMBL/GenBank/DDBJ databases">
        <authorList>
            <person name="Floudas D."/>
            <person name="Bentzer J."/>
            <person name="Ahren D."/>
            <person name="Johansson T."/>
            <person name="Persson P."/>
            <person name="Tunlid A."/>
        </authorList>
    </citation>
    <scope>NUCLEOTIDE SEQUENCE [LARGE SCALE GENOMIC DNA]</scope>
    <source>
        <strain evidence="2 3">CBS 102.39</strain>
    </source>
</reference>
<proteinExistence type="predicted"/>
<feature type="chain" id="PRO_5034643568" description="Late embryogenesis abundant protein LEA-2 subgroup domain-containing protein" evidence="1">
    <location>
        <begin position="22"/>
        <end position="177"/>
    </location>
</feature>
<protein>
    <recommendedName>
        <fullName evidence="4">Late embryogenesis abundant protein LEA-2 subgroup domain-containing protein</fullName>
    </recommendedName>
</protein>
<gene>
    <name evidence="2" type="ORF">D9613_004322</name>
</gene>
<dbReference type="Proteomes" id="UP000521872">
    <property type="component" value="Unassembled WGS sequence"/>
</dbReference>
<keyword evidence="1" id="KW-0732">Signal</keyword>
<name>A0A8H4VLA2_9AGAR</name>
<accession>A0A8H4VLA2</accession>
<feature type="signal peptide" evidence="1">
    <location>
        <begin position="1"/>
        <end position="21"/>
    </location>
</feature>
<organism evidence="2 3">
    <name type="scientific">Agrocybe pediades</name>
    <dbReference type="NCBI Taxonomy" id="84607"/>
    <lineage>
        <taxon>Eukaryota</taxon>
        <taxon>Fungi</taxon>
        <taxon>Dikarya</taxon>
        <taxon>Basidiomycota</taxon>
        <taxon>Agaricomycotina</taxon>
        <taxon>Agaricomycetes</taxon>
        <taxon>Agaricomycetidae</taxon>
        <taxon>Agaricales</taxon>
        <taxon>Agaricineae</taxon>
        <taxon>Strophariaceae</taxon>
        <taxon>Agrocybe</taxon>
    </lineage>
</organism>
<evidence type="ECO:0008006" key="4">
    <source>
        <dbReference type="Google" id="ProtNLM"/>
    </source>
</evidence>
<keyword evidence="3" id="KW-1185">Reference proteome</keyword>
<comment type="caution">
    <text evidence="2">The sequence shown here is derived from an EMBL/GenBank/DDBJ whole genome shotgun (WGS) entry which is preliminary data.</text>
</comment>